<dbReference type="EMBL" id="HACA01008902">
    <property type="protein sequence ID" value="CDW26263.1"/>
    <property type="molecule type" value="Transcribed_RNA"/>
</dbReference>
<dbReference type="AlphaFoldDB" id="A0A0K2TJN3"/>
<proteinExistence type="predicted"/>
<accession>A0A0K2TJN3</accession>
<dbReference type="Pfam" id="PF21040">
    <property type="entry name" value="CEP104-like_TOG"/>
    <property type="match status" value="1"/>
</dbReference>
<name>A0A0K2TJN3_LEPSM</name>
<organism evidence="1">
    <name type="scientific">Lepeophtheirus salmonis</name>
    <name type="common">Salmon louse</name>
    <name type="synonym">Caligus salmonis</name>
    <dbReference type="NCBI Taxonomy" id="72036"/>
    <lineage>
        <taxon>Eukaryota</taxon>
        <taxon>Metazoa</taxon>
        <taxon>Ecdysozoa</taxon>
        <taxon>Arthropoda</taxon>
        <taxon>Crustacea</taxon>
        <taxon>Multicrustacea</taxon>
        <taxon>Hexanauplia</taxon>
        <taxon>Copepoda</taxon>
        <taxon>Siphonostomatoida</taxon>
        <taxon>Caligidae</taxon>
        <taxon>Lepeophtheirus</taxon>
    </lineage>
</organism>
<evidence type="ECO:0000313" key="1">
    <source>
        <dbReference type="EMBL" id="CDW26263.1"/>
    </source>
</evidence>
<protein>
    <submittedName>
        <fullName evidence="1">Uncharacterized protein KIAA0562like [Apis mellifera]</fullName>
    </submittedName>
</protein>
<reference evidence="1" key="1">
    <citation type="submission" date="2014-05" db="EMBL/GenBank/DDBJ databases">
        <authorList>
            <person name="Chronopoulou M."/>
        </authorList>
    </citation>
    <scope>NUCLEOTIDE SEQUENCE</scope>
    <source>
        <tissue evidence="1">Whole organism</tissue>
    </source>
</reference>
<sequence length="290" mass="33321">MNNKLPRKKYVEPKGESLKNVKLKINDSVAKELSLAISVYGQERIAKSVNKHAIIRMEGSEEILKRFKSLRNNHSPHSSKKVFKATSDILMRLLKDLLIKIFRDGINLMMLLYNDFASRYSIPLDDLIYSAEESLFHLILKSSDVTNTKISVLSEGSIQNLIRIKSLHKSDEFQKTILRPLSEKATTGKDLPPKCDEMKAKIVLWYLQMQGRKELLPTRLVKRGTRFGVSAIQNVENKVKKQGKTILIILYKNNPDWVQDYVIQNISSSSRKSIIVRSLLQEMEGRHKSQ</sequence>